<evidence type="ECO:0008006" key="3">
    <source>
        <dbReference type="Google" id="ProtNLM"/>
    </source>
</evidence>
<dbReference type="Proteomes" id="UP001501391">
    <property type="component" value="Unassembled WGS sequence"/>
</dbReference>
<dbReference type="EMBL" id="BAAAOQ010000008">
    <property type="protein sequence ID" value="GAA2195811.1"/>
    <property type="molecule type" value="Genomic_DNA"/>
</dbReference>
<dbReference type="RefSeq" id="WP_107118120.1">
    <property type="nucleotide sequence ID" value="NZ_BAAAOQ010000008.1"/>
</dbReference>
<dbReference type="NCBIfam" id="NF033521">
    <property type="entry name" value="lasso_leader_L3"/>
    <property type="match status" value="1"/>
</dbReference>
<name>A0ABN3BGW0_9ACTN</name>
<evidence type="ECO:0000313" key="2">
    <source>
        <dbReference type="Proteomes" id="UP001501391"/>
    </source>
</evidence>
<comment type="caution">
    <text evidence="1">The sequence shown here is derived from an EMBL/GenBank/DDBJ whole genome shotgun (WGS) entry which is preliminary data.</text>
</comment>
<proteinExistence type="predicted"/>
<evidence type="ECO:0000313" key="1">
    <source>
        <dbReference type="EMBL" id="GAA2195811.1"/>
    </source>
</evidence>
<reference evidence="1 2" key="1">
    <citation type="journal article" date="2019" name="Int. J. Syst. Evol. Microbiol.">
        <title>The Global Catalogue of Microorganisms (GCM) 10K type strain sequencing project: providing services to taxonomists for standard genome sequencing and annotation.</title>
        <authorList>
            <consortium name="The Broad Institute Genomics Platform"/>
            <consortium name="The Broad Institute Genome Sequencing Center for Infectious Disease"/>
            <person name="Wu L."/>
            <person name="Ma J."/>
        </authorList>
    </citation>
    <scope>NUCLEOTIDE SEQUENCE [LARGE SCALE GENOMIC DNA]</scope>
    <source>
        <strain evidence="1 2">JCM 14924</strain>
    </source>
</reference>
<gene>
    <name evidence="1" type="ORF">GCM10009787_27460</name>
</gene>
<organism evidence="1 2">
    <name type="scientific">Streptomyces bangladeshensis</name>
    <dbReference type="NCBI Taxonomy" id="295352"/>
    <lineage>
        <taxon>Bacteria</taxon>
        <taxon>Bacillati</taxon>
        <taxon>Actinomycetota</taxon>
        <taxon>Actinomycetes</taxon>
        <taxon>Kitasatosporales</taxon>
        <taxon>Streptomycetaceae</taxon>
        <taxon>Streptomyces</taxon>
    </lineage>
</organism>
<sequence length="46" mass="5329">MENRDEVYEAPMLSEAGDFTEVTLGWPWGDRYDGGLPPYWRFPYGG</sequence>
<keyword evidence="2" id="KW-1185">Reference proteome</keyword>
<protein>
    <recommendedName>
        <fullName evidence="3">Lasso RiPP family leader peptide-containing protein</fullName>
    </recommendedName>
</protein>
<accession>A0ABN3BGW0</accession>